<sequence>MLLAVVKFAGIILTTLISGKALAASTPLSDDRALASSLDVPPGFFNGTNSGQDGVGICGTEIENNSEFVGYVNEMLFNSVPGYDSTKDSPQDNPVCGQLMSVTYEGRTIQVIVEDMDLFAESPAGIGLSSAAFGTLTGNNFGLGIINVTWEWA</sequence>
<protein>
    <submittedName>
        <fullName evidence="2">Uncharacterized protein</fullName>
    </submittedName>
</protein>
<dbReference type="EMBL" id="JADNRY010000045">
    <property type="protein sequence ID" value="KAF9070026.1"/>
    <property type="molecule type" value="Genomic_DNA"/>
</dbReference>
<feature type="signal peptide" evidence="1">
    <location>
        <begin position="1"/>
        <end position="23"/>
    </location>
</feature>
<accession>A0A9P5PQ09</accession>
<comment type="caution">
    <text evidence="2">The sequence shown here is derived from an EMBL/GenBank/DDBJ whole genome shotgun (WGS) entry which is preliminary data.</text>
</comment>
<organism evidence="2 3">
    <name type="scientific">Rhodocollybia butyracea</name>
    <dbReference type="NCBI Taxonomy" id="206335"/>
    <lineage>
        <taxon>Eukaryota</taxon>
        <taxon>Fungi</taxon>
        <taxon>Dikarya</taxon>
        <taxon>Basidiomycota</taxon>
        <taxon>Agaricomycotina</taxon>
        <taxon>Agaricomycetes</taxon>
        <taxon>Agaricomycetidae</taxon>
        <taxon>Agaricales</taxon>
        <taxon>Marasmiineae</taxon>
        <taxon>Omphalotaceae</taxon>
        <taxon>Rhodocollybia</taxon>
    </lineage>
</organism>
<dbReference type="InterPro" id="IPR036908">
    <property type="entry name" value="RlpA-like_sf"/>
</dbReference>
<evidence type="ECO:0000313" key="2">
    <source>
        <dbReference type="EMBL" id="KAF9070026.1"/>
    </source>
</evidence>
<keyword evidence="1" id="KW-0732">Signal</keyword>
<reference evidence="2" key="1">
    <citation type="submission" date="2020-11" db="EMBL/GenBank/DDBJ databases">
        <authorList>
            <consortium name="DOE Joint Genome Institute"/>
            <person name="Ahrendt S."/>
            <person name="Riley R."/>
            <person name="Andreopoulos W."/>
            <person name="Labutti K."/>
            <person name="Pangilinan J."/>
            <person name="Ruiz-Duenas F.J."/>
            <person name="Barrasa J.M."/>
            <person name="Sanchez-Garcia M."/>
            <person name="Camarero S."/>
            <person name="Miyauchi S."/>
            <person name="Serrano A."/>
            <person name="Linde D."/>
            <person name="Babiker R."/>
            <person name="Drula E."/>
            <person name="Ayuso-Fernandez I."/>
            <person name="Pacheco R."/>
            <person name="Padilla G."/>
            <person name="Ferreira P."/>
            <person name="Barriuso J."/>
            <person name="Kellner H."/>
            <person name="Castanera R."/>
            <person name="Alfaro M."/>
            <person name="Ramirez L."/>
            <person name="Pisabarro A.G."/>
            <person name="Kuo A."/>
            <person name="Tritt A."/>
            <person name="Lipzen A."/>
            <person name="He G."/>
            <person name="Yan M."/>
            <person name="Ng V."/>
            <person name="Cullen D."/>
            <person name="Martin F."/>
            <person name="Rosso M.-N."/>
            <person name="Henrissat B."/>
            <person name="Hibbett D."/>
            <person name="Martinez A.T."/>
            <person name="Grigoriev I.V."/>
        </authorList>
    </citation>
    <scope>NUCLEOTIDE SEQUENCE</scope>
    <source>
        <strain evidence="2">AH 40177</strain>
    </source>
</reference>
<dbReference type="Gene3D" id="2.40.40.10">
    <property type="entry name" value="RlpA-like domain"/>
    <property type="match status" value="1"/>
</dbReference>
<keyword evidence="3" id="KW-1185">Reference proteome</keyword>
<proteinExistence type="predicted"/>
<dbReference type="SUPFAM" id="SSF50685">
    <property type="entry name" value="Barwin-like endoglucanases"/>
    <property type="match status" value="1"/>
</dbReference>
<dbReference type="Proteomes" id="UP000772434">
    <property type="component" value="Unassembled WGS sequence"/>
</dbReference>
<dbReference type="OrthoDB" id="406505at2759"/>
<evidence type="ECO:0000256" key="1">
    <source>
        <dbReference type="SAM" id="SignalP"/>
    </source>
</evidence>
<dbReference type="AlphaFoldDB" id="A0A9P5PQ09"/>
<feature type="chain" id="PRO_5040178584" evidence="1">
    <location>
        <begin position="24"/>
        <end position="153"/>
    </location>
</feature>
<name>A0A9P5PQ09_9AGAR</name>
<evidence type="ECO:0000313" key="3">
    <source>
        <dbReference type="Proteomes" id="UP000772434"/>
    </source>
</evidence>
<gene>
    <name evidence="2" type="ORF">BDP27DRAFT_1324571</name>
</gene>